<evidence type="ECO:0000313" key="5">
    <source>
        <dbReference type="Proteomes" id="UP000225108"/>
    </source>
</evidence>
<evidence type="ECO:0000259" key="3">
    <source>
        <dbReference type="PROSITE" id="PS51186"/>
    </source>
</evidence>
<comment type="caution">
    <text evidence="4">The sequence shown here is derived from an EMBL/GenBank/DDBJ whole genome shotgun (WGS) entry which is preliminary data.</text>
</comment>
<evidence type="ECO:0000313" key="4">
    <source>
        <dbReference type="EMBL" id="PHV68122.1"/>
    </source>
</evidence>
<dbReference type="Proteomes" id="UP000225108">
    <property type="component" value="Unassembled WGS sequence"/>
</dbReference>
<dbReference type="Gene3D" id="3.40.630.30">
    <property type="match status" value="1"/>
</dbReference>
<dbReference type="SUPFAM" id="SSF55729">
    <property type="entry name" value="Acyl-CoA N-acyltransferases (Nat)"/>
    <property type="match status" value="1"/>
</dbReference>
<dbReference type="InterPro" id="IPR016181">
    <property type="entry name" value="Acyl_CoA_acyltransferase"/>
</dbReference>
<dbReference type="AlphaFoldDB" id="A0A2G3PST9"/>
<reference evidence="4 5" key="1">
    <citation type="submission" date="2017-10" db="EMBL/GenBank/DDBJ databases">
        <title>The draft genome sequence of Williamsia sp. BULT 1.1 isolated from the semi-arid grassland soils from South Africa.</title>
        <authorList>
            <person name="Kabwe M.H."/>
            <person name="Govender N."/>
            <person name="Mutseka Lunga P."/>
            <person name="Vikram S."/>
            <person name="Makhalanyane T.P."/>
        </authorList>
    </citation>
    <scope>NUCLEOTIDE SEQUENCE [LARGE SCALE GENOMIC DNA]</scope>
    <source>
        <strain evidence="4 5">BULT 1.1</strain>
    </source>
</reference>
<dbReference type="PROSITE" id="PS51186">
    <property type="entry name" value="GNAT"/>
    <property type="match status" value="1"/>
</dbReference>
<dbReference type="PANTHER" id="PTHR43877:SF2">
    <property type="entry name" value="AMINOALKYLPHOSPHONATE N-ACETYLTRANSFERASE-RELATED"/>
    <property type="match status" value="1"/>
</dbReference>
<accession>A0A2G3PST9</accession>
<dbReference type="RefSeq" id="WP_099381277.1">
    <property type="nucleotide sequence ID" value="NZ_PEBD01000004.1"/>
</dbReference>
<evidence type="ECO:0000256" key="2">
    <source>
        <dbReference type="ARBA" id="ARBA00023315"/>
    </source>
</evidence>
<protein>
    <submittedName>
        <fullName evidence="4">GNAT family N-acetyltransferase</fullName>
    </submittedName>
</protein>
<dbReference type="GO" id="GO:0016747">
    <property type="term" value="F:acyltransferase activity, transferring groups other than amino-acyl groups"/>
    <property type="evidence" value="ECO:0007669"/>
    <property type="project" value="InterPro"/>
</dbReference>
<sequence length="148" mass="16225">MTTIRPARPDDADALTQLIAVSFEPYIERIGARPGPMSTDYTSLIGQGSVWVADRDGDAMGTIALTAKDDHLLLDNLAVSPSARGLGVGSQLLEFAADHARSCGLGELRLHTNVAMTENLQYYPRRGFRETHRATVDGFERVYFSRTL</sequence>
<dbReference type="Pfam" id="PF00583">
    <property type="entry name" value="Acetyltransf_1"/>
    <property type="match status" value="1"/>
</dbReference>
<dbReference type="InterPro" id="IPR000182">
    <property type="entry name" value="GNAT_dom"/>
</dbReference>
<dbReference type="InterPro" id="IPR050832">
    <property type="entry name" value="Bact_Acetyltransf"/>
</dbReference>
<feature type="domain" description="N-acetyltransferase" evidence="3">
    <location>
        <begin position="2"/>
        <end position="148"/>
    </location>
</feature>
<name>A0A2G3PST9_WILMA</name>
<proteinExistence type="predicted"/>
<dbReference type="EMBL" id="PEBD01000004">
    <property type="protein sequence ID" value="PHV68122.1"/>
    <property type="molecule type" value="Genomic_DNA"/>
</dbReference>
<keyword evidence="2" id="KW-0012">Acyltransferase</keyword>
<dbReference type="PANTHER" id="PTHR43877">
    <property type="entry name" value="AMINOALKYLPHOSPHONATE N-ACETYLTRANSFERASE-RELATED-RELATED"/>
    <property type="match status" value="1"/>
</dbReference>
<evidence type="ECO:0000256" key="1">
    <source>
        <dbReference type="ARBA" id="ARBA00022679"/>
    </source>
</evidence>
<gene>
    <name evidence="4" type="ORF">CSW57_02340</name>
</gene>
<keyword evidence="1 4" id="KW-0808">Transferase</keyword>
<organism evidence="4 5">
    <name type="scientific">Williamsia marianensis</name>
    <dbReference type="NCBI Taxonomy" id="85044"/>
    <lineage>
        <taxon>Bacteria</taxon>
        <taxon>Bacillati</taxon>
        <taxon>Actinomycetota</taxon>
        <taxon>Actinomycetes</taxon>
        <taxon>Mycobacteriales</taxon>
        <taxon>Nocardiaceae</taxon>
        <taxon>Williamsia</taxon>
    </lineage>
</organism>
<dbReference type="CDD" id="cd04301">
    <property type="entry name" value="NAT_SF"/>
    <property type="match status" value="1"/>
</dbReference>